<dbReference type="InterPro" id="IPR036890">
    <property type="entry name" value="HATPase_C_sf"/>
</dbReference>
<dbReference type="InterPro" id="IPR029016">
    <property type="entry name" value="GAF-like_dom_sf"/>
</dbReference>
<dbReference type="AlphaFoldDB" id="A0A0X3VNW3"/>
<dbReference type="RefSeq" id="WP_079059767.1">
    <property type="nucleotide sequence ID" value="NZ_LLZJ01000393.1"/>
</dbReference>
<proteinExistence type="predicted"/>
<sequence>MTASPAGGRPEDTGDAEAAVDALRLELAAATEGLADVDVLRLAAQQAVAGVGGLAGLVHLAGPEENTLLLAAAAGLPAPLAQAWERVSRVDTPALAGAVTETMARPEVTWSPPPLPPERRAGFPGGWETKVGVLSVPISAGGTPVGALSVLTSRVPDAARCAFLAGLAGTTSRQLLRARRWRVALAPWWQEPARPREVQPVRLGTWAWDLATGRLDIDQVAEEVIRGAGLPPDRWASRIDAWFSRVHPDDRPAVDAEAERALETDQLYAMEYRVVGEDGRISWMEARGKGEYDKAGRLARMTGTVLDITARRSQHEWLAGLLELHPEPIDVLDADNRVAWANRASRGMAAEKGTQIVGAVPWEALPGMRGRGLPQLVDRARTAPGSVAFLEMELPAEDHGASAYYQVRAVEVGGHVAVQRADVTEQRRAERAAAERTQRVADLNAALAMALETADVANAVTEHMLPLFGATGLVMHDQTGPGPRVVGAVGYPEKFLDELKRLEHSTRPPVEITAVSAPQYVSSTEEFARRWPRLESLARLGRKHAWAVLPLLVGERRVGSCVISWADPRPFRAEERTLLETVATFIAQALSNARLYEQTRARAERLQRELLPGELPGLVGVTAAARYRAAAGQDVGGDWYDTVPLPGGRVLAVIGDVMGHGLEQAIIMGIIRHAVLVMATLDMPAEDIMAHLGDVAARLERRTSDAPSYATALIVLYDPTAGSCRIVNAGHPPPLILHPDGQEPPQTLDVPPSPPLGVTDDAAGVPPTVTQVDVEPGSVLILYTNGLLGADTTRPGPLAEAATAYAAAHPSTGGRAPDTAWLEGLCQAIVTGSPTTSDRRDDAALLVLSTGRVPAGHIAAWDLPCAAESARSARALVTDRLAGWALTSLVDPLQLIVSELIGNTVRHASGLPDQNAQNSQNDQSHSSGVVRLRLLHLGTRVVCEVYDGSEATPRVRHPALTDEFGRGLQLVALSSDGWGARYTEGGKCVWARMDISPVATAP</sequence>
<dbReference type="PROSITE" id="PS50113">
    <property type="entry name" value="PAC"/>
    <property type="match status" value="1"/>
</dbReference>
<evidence type="ECO:0000256" key="1">
    <source>
        <dbReference type="ARBA" id="ARBA00022801"/>
    </source>
</evidence>
<evidence type="ECO:0000259" key="2">
    <source>
        <dbReference type="PROSITE" id="PS50113"/>
    </source>
</evidence>
<dbReference type="InterPro" id="IPR003018">
    <property type="entry name" value="GAF"/>
</dbReference>
<keyword evidence="1" id="KW-0378">Hydrolase</keyword>
<dbReference type="Gene3D" id="2.10.70.100">
    <property type="match status" value="1"/>
</dbReference>
<dbReference type="SMART" id="SM00086">
    <property type="entry name" value="PAC"/>
    <property type="match status" value="1"/>
</dbReference>
<dbReference type="OrthoDB" id="118142at2"/>
<dbReference type="Gene3D" id="3.30.450.40">
    <property type="match status" value="1"/>
</dbReference>
<dbReference type="SUPFAM" id="SSF55785">
    <property type="entry name" value="PYP-like sensor domain (PAS domain)"/>
    <property type="match status" value="1"/>
</dbReference>
<dbReference type="CDD" id="cd00130">
    <property type="entry name" value="PAS"/>
    <property type="match status" value="1"/>
</dbReference>
<dbReference type="PANTHER" id="PTHR43156:SF2">
    <property type="entry name" value="STAGE II SPORULATION PROTEIN E"/>
    <property type="match status" value="1"/>
</dbReference>
<dbReference type="Gene3D" id="3.60.40.10">
    <property type="entry name" value="PPM-type phosphatase domain"/>
    <property type="match status" value="1"/>
</dbReference>
<feature type="domain" description="PAC" evidence="2">
    <location>
        <begin position="268"/>
        <end position="320"/>
    </location>
</feature>
<protein>
    <recommendedName>
        <fullName evidence="2">PAC domain-containing protein</fullName>
    </recommendedName>
</protein>
<dbReference type="Pfam" id="PF08448">
    <property type="entry name" value="PAS_4"/>
    <property type="match status" value="1"/>
</dbReference>
<dbReference type="SUPFAM" id="SSF81606">
    <property type="entry name" value="PP2C-like"/>
    <property type="match status" value="1"/>
</dbReference>
<accession>A0A0X3VNW3</accession>
<dbReference type="Pfam" id="PF13185">
    <property type="entry name" value="GAF_2"/>
    <property type="match status" value="1"/>
</dbReference>
<dbReference type="InterPro" id="IPR013655">
    <property type="entry name" value="PAS_fold_3"/>
</dbReference>
<dbReference type="Pfam" id="PF07228">
    <property type="entry name" value="SpoIIE"/>
    <property type="match status" value="1"/>
</dbReference>
<name>A0A0X3VNW3_STRVO</name>
<gene>
    <name evidence="3" type="ORF">ADL28_35015</name>
</gene>
<dbReference type="Gene3D" id="3.30.565.10">
    <property type="entry name" value="Histidine kinase-like ATPase, C-terminal domain"/>
    <property type="match status" value="1"/>
</dbReference>
<dbReference type="InterPro" id="IPR013656">
    <property type="entry name" value="PAS_4"/>
</dbReference>
<dbReference type="InterPro" id="IPR000700">
    <property type="entry name" value="PAS-assoc_C"/>
</dbReference>
<dbReference type="SUPFAM" id="SSF55781">
    <property type="entry name" value="GAF domain-like"/>
    <property type="match status" value="2"/>
</dbReference>
<dbReference type="InterPro" id="IPR001932">
    <property type="entry name" value="PPM-type_phosphatase-like_dom"/>
</dbReference>
<dbReference type="PANTHER" id="PTHR43156">
    <property type="entry name" value="STAGE II SPORULATION PROTEIN E-RELATED"/>
    <property type="match status" value="1"/>
</dbReference>
<dbReference type="GO" id="GO:0016791">
    <property type="term" value="F:phosphatase activity"/>
    <property type="evidence" value="ECO:0007669"/>
    <property type="project" value="TreeGrafter"/>
</dbReference>
<dbReference type="InterPro" id="IPR001610">
    <property type="entry name" value="PAC"/>
</dbReference>
<dbReference type="Gene3D" id="3.30.450.20">
    <property type="entry name" value="PAS domain"/>
    <property type="match status" value="2"/>
</dbReference>
<comment type="caution">
    <text evidence="3">The sequence shown here is derived from an EMBL/GenBank/DDBJ whole genome shotgun (WGS) entry which is preliminary data.</text>
</comment>
<dbReference type="Pfam" id="PF08447">
    <property type="entry name" value="PAS_3"/>
    <property type="match status" value="1"/>
</dbReference>
<dbReference type="InterPro" id="IPR036457">
    <property type="entry name" value="PPM-type-like_dom_sf"/>
</dbReference>
<dbReference type="InterPro" id="IPR052016">
    <property type="entry name" value="Bact_Sigma-Reg"/>
</dbReference>
<evidence type="ECO:0000313" key="4">
    <source>
        <dbReference type="Proteomes" id="UP000053413"/>
    </source>
</evidence>
<dbReference type="Proteomes" id="UP000053413">
    <property type="component" value="Unassembled WGS sequence"/>
</dbReference>
<dbReference type="CDD" id="cd16936">
    <property type="entry name" value="HATPase_RsbW-like"/>
    <property type="match status" value="1"/>
</dbReference>
<dbReference type="InterPro" id="IPR035965">
    <property type="entry name" value="PAS-like_dom_sf"/>
</dbReference>
<reference evidence="4" key="1">
    <citation type="submission" date="2015-10" db="EMBL/GenBank/DDBJ databases">
        <authorList>
            <person name="Ju K.-S."/>
            <person name="Doroghazi J.R."/>
            <person name="Metcalf W.W."/>
        </authorList>
    </citation>
    <scope>NUCLEOTIDE SEQUENCE [LARGE SCALE GENOMIC DNA]</scope>
    <source>
        <strain evidence="4">NRRL F-8817</strain>
    </source>
</reference>
<organism evidence="3 4">
    <name type="scientific">Streptomyces violaceusniger</name>
    <dbReference type="NCBI Taxonomy" id="68280"/>
    <lineage>
        <taxon>Bacteria</taxon>
        <taxon>Bacillati</taxon>
        <taxon>Actinomycetota</taxon>
        <taxon>Actinomycetes</taxon>
        <taxon>Kitasatosporales</taxon>
        <taxon>Streptomycetaceae</taxon>
        <taxon>Streptomyces</taxon>
        <taxon>Streptomyces violaceusniger group</taxon>
    </lineage>
</organism>
<dbReference type="SMART" id="SM00065">
    <property type="entry name" value="GAF"/>
    <property type="match status" value="2"/>
</dbReference>
<dbReference type="SMART" id="SM00331">
    <property type="entry name" value="PP2C_SIG"/>
    <property type="match status" value="1"/>
</dbReference>
<dbReference type="EMBL" id="LLZJ01000393">
    <property type="protein sequence ID" value="KUL46441.1"/>
    <property type="molecule type" value="Genomic_DNA"/>
</dbReference>
<dbReference type="InterPro" id="IPR000014">
    <property type="entry name" value="PAS"/>
</dbReference>
<dbReference type="NCBIfam" id="TIGR00229">
    <property type="entry name" value="sensory_box"/>
    <property type="match status" value="1"/>
</dbReference>
<evidence type="ECO:0000313" key="3">
    <source>
        <dbReference type="EMBL" id="KUL46441.1"/>
    </source>
</evidence>